<dbReference type="Gene3D" id="1.10.150.130">
    <property type="match status" value="1"/>
</dbReference>
<dbReference type="Proteomes" id="UP000614424">
    <property type="component" value="Unassembled WGS sequence"/>
</dbReference>
<dbReference type="Gene3D" id="1.10.443.10">
    <property type="entry name" value="Intergrase catalytic core"/>
    <property type="match status" value="1"/>
</dbReference>
<name>A0A8J6NBP1_9BACT</name>
<dbReference type="InterPro" id="IPR011010">
    <property type="entry name" value="DNA_brk_join_enz"/>
</dbReference>
<dbReference type="GO" id="GO:0006310">
    <property type="term" value="P:DNA recombination"/>
    <property type="evidence" value="ECO:0007669"/>
    <property type="project" value="UniProtKB-KW"/>
</dbReference>
<dbReference type="InterPro" id="IPR002104">
    <property type="entry name" value="Integrase_catalytic"/>
</dbReference>
<dbReference type="Pfam" id="PF13495">
    <property type="entry name" value="Phage_int_SAM_4"/>
    <property type="match status" value="1"/>
</dbReference>
<evidence type="ECO:0000256" key="4">
    <source>
        <dbReference type="ARBA" id="ARBA00023172"/>
    </source>
</evidence>
<evidence type="ECO:0000256" key="2">
    <source>
        <dbReference type="ARBA" id="ARBA00022908"/>
    </source>
</evidence>
<comment type="caution">
    <text evidence="6">The sequence shown here is derived from an EMBL/GenBank/DDBJ whole genome shotgun (WGS) entry which is preliminary data.</text>
</comment>
<evidence type="ECO:0000313" key="6">
    <source>
        <dbReference type="EMBL" id="MBC8316315.1"/>
    </source>
</evidence>
<evidence type="ECO:0000259" key="5">
    <source>
        <dbReference type="PROSITE" id="PS51898"/>
    </source>
</evidence>
<dbReference type="GO" id="GO:0003677">
    <property type="term" value="F:DNA binding"/>
    <property type="evidence" value="ECO:0007669"/>
    <property type="project" value="UniProtKB-KW"/>
</dbReference>
<dbReference type="PROSITE" id="PS51898">
    <property type="entry name" value="TYR_RECOMBINASE"/>
    <property type="match status" value="1"/>
</dbReference>
<dbReference type="EMBL" id="JACNJZ010000020">
    <property type="protein sequence ID" value="MBC8316315.1"/>
    <property type="molecule type" value="Genomic_DNA"/>
</dbReference>
<feature type="domain" description="Tyr recombinase" evidence="5">
    <location>
        <begin position="106"/>
        <end position="268"/>
    </location>
</feature>
<keyword evidence="3" id="KW-0238">DNA-binding</keyword>
<dbReference type="SUPFAM" id="SSF56349">
    <property type="entry name" value="DNA breaking-rejoining enzymes"/>
    <property type="match status" value="1"/>
</dbReference>
<protein>
    <submittedName>
        <fullName evidence="6">Site-specific integrase</fullName>
    </submittedName>
</protein>
<evidence type="ECO:0000256" key="1">
    <source>
        <dbReference type="ARBA" id="ARBA00008857"/>
    </source>
</evidence>
<dbReference type="AlphaFoldDB" id="A0A8J6NBP1"/>
<dbReference type="PANTHER" id="PTHR30349:SF64">
    <property type="entry name" value="PROPHAGE INTEGRASE INTD-RELATED"/>
    <property type="match status" value="1"/>
</dbReference>
<evidence type="ECO:0000256" key="3">
    <source>
        <dbReference type="ARBA" id="ARBA00023125"/>
    </source>
</evidence>
<evidence type="ECO:0000313" key="7">
    <source>
        <dbReference type="Proteomes" id="UP000614424"/>
    </source>
</evidence>
<dbReference type="InterPro" id="IPR004107">
    <property type="entry name" value="Integrase_SAM-like_N"/>
</dbReference>
<keyword evidence="4" id="KW-0233">DNA recombination</keyword>
<dbReference type="InterPro" id="IPR013762">
    <property type="entry name" value="Integrase-like_cat_sf"/>
</dbReference>
<organism evidence="6 7">
    <name type="scientific">Candidatus Desulfobia pelagia</name>
    <dbReference type="NCBI Taxonomy" id="2841692"/>
    <lineage>
        <taxon>Bacteria</taxon>
        <taxon>Pseudomonadati</taxon>
        <taxon>Thermodesulfobacteriota</taxon>
        <taxon>Desulfobulbia</taxon>
        <taxon>Desulfobulbales</taxon>
        <taxon>Desulfobulbaceae</taxon>
        <taxon>Candidatus Desulfobia</taxon>
    </lineage>
</organism>
<comment type="similarity">
    <text evidence="1">Belongs to the 'phage' integrase family.</text>
</comment>
<gene>
    <name evidence="6" type="ORF">H8E41_00290</name>
</gene>
<accession>A0A8J6NBP1</accession>
<dbReference type="Pfam" id="PF00589">
    <property type="entry name" value="Phage_integrase"/>
    <property type="match status" value="1"/>
</dbReference>
<keyword evidence="2" id="KW-0229">DNA integration</keyword>
<dbReference type="GO" id="GO:0015074">
    <property type="term" value="P:DNA integration"/>
    <property type="evidence" value="ECO:0007669"/>
    <property type="project" value="UniProtKB-KW"/>
</dbReference>
<dbReference type="PANTHER" id="PTHR30349">
    <property type="entry name" value="PHAGE INTEGRASE-RELATED"/>
    <property type="match status" value="1"/>
</dbReference>
<proteinExistence type="inferred from homology"/>
<reference evidence="6 7" key="1">
    <citation type="submission" date="2020-08" db="EMBL/GenBank/DDBJ databases">
        <title>Bridging the membrane lipid divide: bacteria of the FCB group superphylum have the potential to synthesize archaeal ether lipids.</title>
        <authorList>
            <person name="Villanueva L."/>
            <person name="Von Meijenfeldt F.A.B."/>
            <person name="Westbye A.B."/>
            <person name="Yadav S."/>
            <person name="Hopmans E.C."/>
            <person name="Dutilh B.E."/>
            <person name="Sinninghe Damste J.S."/>
        </authorList>
    </citation>
    <scope>NUCLEOTIDE SEQUENCE [LARGE SCALE GENOMIC DNA]</scope>
    <source>
        <strain evidence="6">NIOZ-UU47</strain>
    </source>
</reference>
<sequence length="268" mass="30858">MNISIPNDPQFNKYYRKHLQCLNLAGLQPKTIEAYSRAIRRIGNYFDCRIENLTTDQLLDYFNDLLTSHSWSAVKLDLYGLKFFYTNVLSKTWENIPLIKPPKTTRIPDILSVEQLQQLVCTTRQLSYRVFFFTAYSLGLRLGEGIRLKTGDIDAGSMRAHIRDAKGNKDRLVPMPEKTLLILRNFWSVHRHPDHLFPNRKRGLKNAHLVDTPLDRGGIQTAMKAVVRQLGIKKKFHATPCAIVTLPICWNPGSIWSNSRKFWGMSAS</sequence>
<dbReference type="InterPro" id="IPR050090">
    <property type="entry name" value="Tyrosine_recombinase_XerCD"/>
</dbReference>
<dbReference type="InterPro" id="IPR010998">
    <property type="entry name" value="Integrase_recombinase_N"/>
</dbReference>